<protein>
    <submittedName>
        <fullName evidence="2">Uncharacterized protein</fullName>
    </submittedName>
</protein>
<name>A0AAN9L9M1_PHACN</name>
<proteinExistence type="predicted"/>
<comment type="caution">
    <text evidence="2">The sequence shown here is derived from an EMBL/GenBank/DDBJ whole genome shotgun (WGS) entry which is preliminary data.</text>
</comment>
<feature type="compositionally biased region" description="Basic and acidic residues" evidence="1">
    <location>
        <begin position="355"/>
        <end position="368"/>
    </location>
</feature>
<dbReference type="InterPro" id="IPR040290">
    <property type="entry name" value="Prot_E6-like"/>
</dbReference>
<feature type="region of interest" description="Disordered" evidence="1">
    <location>
        <begin position="348"/>
        <end position="368"/>
    </location>
</feature>
<organism evidence="2 3">
    <name type="scientific">Phaseolus coccineus</name>
    <name type="common">Scarlet runner bean</name>
    <name type="synonym">Phaseolus multiflorus</name>
    <dbReference type="NCBI Taxonomy" id="3886"/>
    <lineage>
        <taxon>Eukaryota</taxon>
        <taxon>Viridiplantae</taxon>
        <taxon>Streptophyta</taxon>
        <taxon>Embryophyta</taxon>
        <taxon>Tracheophyta</taxon>
        <taxon>Spermatophyta</taxon>
        <taxon>Magnoliopsida</taxon>
        <taxon>eudicotyledons</taxon>
        <taxon>Gunneridae</taxon>
        <taxon>Pentapetalae</taxon>
        <taxon>rosids</taxon>
        <taxon>fabids</taxon>
        <taxon>Fabales</taxon>
        <taxon>Fabaceae</taxon>
        <taxon>Papilionoideae</taxon>
        <taxon>50 kb inversion clade</taxon>
        <taxon>NPAAA clade</taxon>
        <taxon>indigoferoid/millettioid clade</taxon>
        <taxon>Phaseoleae</taxon>
        <taxon>Phaseolus</taxon>
    </lineage>
</organism>
<feature type="region of interest" description="Disordered" evidence="1">
    <location>
        <begin position="28"/>
        <end position="48"/>
    </location>
</feature>
<sequence length="368" mass="42829">MGGHKVVVGMHDTQLHLENVLDQVSNSTNLRKENSTPPHLTPDTVTKSPESYQLHALAKEREKERFKNLYKKIVRQSELLISIDHFPSLGLAMAHLSNYISFLLFTTLFLALQISARDSQFFSKVSHFDNNNVKETELPNREAPEVNKVDQQPPFVPETENSYGLYGHDESKQAPSTTTTKNAASYTTPTSYHPYKTEFENNKYFNNDAYNNRFAETGYNNNKDSYGGDQDELSDTKYTEEGYNNNYNNYQNNNEKYYNNDAASYKYNNNHDNQKYYNNDAATHKYNNNNYNGNVNRYNGEKQGMSDTRFLEGGRYFHDIYAEEQHPTNYDDSSRGLNTNYWYNNRGSNYNGHQNQEKFEDEHENFEP</sequence>
<evidence type="ECO:0000313" key="2">
    <source>
        <dbReference type="EMBL" id="KAK7331965.1"/>
    </source>
</evidence>
<dbReference type="AlphaFoldDB" id="A0AAN9L9M1"/>
<dbReference type="EMBL" id="JAYMYR010000011">
    <property type="protein sequence ID" value="KAK7331965.1"/>
    <property type="molecule type" value="Genomic_DNA"/>
</dbReference>
<dbReference type="PANTHER" id="PTHR35274">
    <property type="entry name" value="E6-LIKE PROTEIN"/>
    <property type="match status" value="1"/>
</dbReference>
<keyword evidence="3" id="KW-1185">Reference proteome</keyword>
<gene>
    <name evidence="2" type="ORF">VNO80_28711</name>
</gene>
<dbReference type="Proteomes" id="UP001374584">
    <property type="component" value="Unassembled WGS sequence"/>
</dbReference>
<evidence type="ECO:0000313" key="3">
    <source>
        <dbReference type="Proteomes" id="UP001374584"/>
    </source>
</evidence>
<feature type="region of interest" description="Disordered" evidence="1">
    <location>
        <begin position="161"/>
        <end position="188"/>
    </location>
</feature>
<dbReference type="PANTHER" id="PTHR35274:SF8">
    <property type="entry name" value="PROTEIN, PUTATIVE-RELATED"/>
    <property type="match status" value="1"/>
</dbReference>
<accession>A0AAN9L9M1</accession>
<evidence type="ECO:0000256" key="1">
    <source>
        <dbReference type="SAM" id="MobiDB-lite"/>
    </source>
</evidence>
<feature type="compositionally biased region" description="Low complexity" evidence="1">
    <location>
        <begin position="176"/>
        <end position="188"/>
    </location>
</feature>
<reference evidence="2 3" key="1">
    <citation type="submission" date="2024-01" db="EMBL/GenBank/DDBJ databases">
        <title>The genomes of 5 underutilized Papilionoideae crops provide insights into root nodulation and disease resistanc.</title>
        <authorList>
            <person name="Jiang F."/>
        </authorList>
    </citation>
    <scope>NUCLEOTIDE SEQUENCE [LARGE SCALE GENOMIC DNA]</scope>
    <source>
        <strain evidence="2">JINMINGXINNONG_FW02</strain>
        <tissue evidence="2">Leaves</tissue>
    </source>
</reference>